<feature type="transmembrane region" description="Helical" evidence="1">
    <location>
        <begin position="145"/>
        <end position="166"/>
    </location>
</feature>
<organism evidence="2">
    <name type="scientific">marine sediment metagenome</name>
    <dbReference type="NCBI Taxonomy" id="412755"/>
    <lineage>
        <taxon>unclassified sequences</taxon>
        <taxon>metagenomes</taxon>
        <taxon>ecological metagenomes</taxon>
    </lineage>
</organism>
<evidence type="ECO:0000256" key="1">
    <source>
        <dbReference type="SAM" id="Phobius"/>
    </source>
</evidence>
<dbReference type="AlphaFoldDB" id="A0A0F9CYD7"/>
<feature type="transmembrane region" description="Helical" evidence="1">
    <location>
        <begin position="186"/>
        <end position="208"/>
    </location>
</feature>
<dbReference type="EMBL" id="LAZR01031232">
    <property type="protein sequence ID" value="KKL54348.1"/>
    <property type="molecule type" value="Genomic_DNA"/>
</dbReference>
<keyword evidence="1" id="KW-1133">Transmembrane helix</keyword>
<keyword evidence="1" id="KW-0472">Membrane</keyword>
<proteinExistence type="predicted"/>
<dbReference type="InterPro" id="IPR043993">
    <property type="entry name" value="T4SS_pilin"/>
</dbReference>
<protein>
    <submittedName>
        <fullName evidence="2">Uncharacterized protein</fullName>
    </submittedName>
</protein>
<reference evidence="2" key="1">
    <citation type="journal article" date="2015" name="Nature">
        <title>Complex archaea that bridge the gap between prokaryotes and eukaryotes.</title>
        <authorList>
            <person name="Spang A."/>
            <person name="Saw J.H."/>
            <person name="Jorgensen S.L."/>
            <person name="Zaremba-Niedzwiedzka K."/>
            <person name="Martijn J."/>
            <person name="Lind A.E."/>
            <person name="van Eijk R."/>
            <person name="Schleper C."/>
            <person name="Guy L."/>
            <person name="Ettema T.J."/>
        </authorList>
    </citation>
    <scope>NUCLEOTIDE SEQUENCE</scope>
</reference>
<comment type="caution">
    <text evidence="2">The sequence shown here is derived from an EMBL/GenBank/DDBJ whole genome shotgun (WGS) entry which is preliminary data.</text>
</comment>
<sequence length="221" mass="24932">MNFIDASLDVPTIVYPKSSDSPVLAGKIEFRWIHTGANYYKYHINLLTIGESREGMSDTAFQEIYNLDLGNYSWAVSSCSDSIGTDCGNWSGNESFTIESAPDEMLKGLVPCGRKYDNPQTDIIESKPCQMTDIFVLIKYILDFVLWRVGPIILVLLVLITGLVSYFNVGSPDINVRIKSILKSSISGYIVIFLAWLIVNTFLALIGYRIGIFGRWWEIRF</sequence>
<keyword evidence="1" id="KW-0812">Transmembrane</keyword>
<name>A0A0F9CYD7_9ZZZZ</name>
<dbReference type="Pfam" id="PF18895">
    <property type="entry name" value="T4SS_pilin"/>
    <property type="match status" value="1"/>
</dbReference>
<accession>A0A0F9CYD7</accession>
<gene>
    <name evidence="2" type="ORF">LCGC14_2266330</name>
</gene>
<evidence type="ECO:0000313" key="2">
    <source>
        <dbReference type="EMBL" id="KKL54348.1"/>
    </source>
</evidence>